<dbReference type="Gene3D" id="3.40.50.12780">
    <property type="entry name" value="N-terminal domain of ligase-like"/>
    <property type="match status" value="1"/>
</dbReference>
<dbReference type="Proteomes" id="UP000293852">
    <property type="component" value="Unassembled WGS sequence"/>
</dbReference>
<evidence type="ECO:0000256" key="1">
    <source>
        <dbReference type="ARBA" id="ARBA00006432"/>
    </source>
</evidence>
<accession>A0A4Q7LZW1</accession>
<comment type="similarity">
    <text evidence="1">Belongs to the ATP-dependent AMP-binding enzyme family.</text>
</comment>
<dbReference type="SUPFAM" id="SSF56801">
    <property type="entry name" value="Acetyl-CoA synthetase-like"/>
    <property type="match status" value="1"/>
</dbReference>
<dbReference type="PANTHER" id="PTHR43201">
    <property type="entry name" value="ACYL-COA SYNTHETASE"/>
    <property type="match status" value="1"/>
</dbReference>
<reference evidence="4 5" key="1">
    <citation type="submission" date="2019-02" db="EMBL/GenBank/DDBJ databases">
        <title>Sequencing the genomes of 1000 actinobacteria strains.</title>
        <authorList>
            <person name="Klenk H.-P."/>
        </authorList>
    </citation>
    <scope>NUCLEOTIDE SEQUENCE [LARGE SCALE GENOMIC DNA]</scope>
    <source>
        <strain evidence="4 5">DSM 16932</strain>
    </source>
</reference>
<dbReference type="InterPro" id="IPR000873">
    <property type="entry name" value="AMP-dep_synth/lig_dom"/>
</dbReference>
<feature type="domain" description="AMP-dependent synthetase/ligase" evidence="2">
    <location>
        <begin position="14"/>
        <end position="409"/>
    </location>
</feature>
<evidence type="ECO:0000313" key="4">
    <source>
        <dbReference type="EMBL" id="RZS60995.1"/>
    </source>
</evidence>
<protein>
    <submittedName>
        <fullName evidence="4">Long-chain acyl-CoA synthetase</fullName>
    </submittedName>
</protein>
<dbReference type="InterPro" id="IPR020845">
    <property type="entry name" value="AMP-binding_CS"/>
</dbReference>
<dbReference type="Pfam" id="PF00501">
    <property type="entry name" value="AMP-binding"/>
    <property type="match status" value="1"/>
</dbReference>
<gene>
    <name evidence="4" type="ORF">EV386_1276</name>
</gene>
<dbReference type="PROSITE" id="PS00455">
    <property type="entry name" value="AMP_BINDING"/>
    <property type="match status" value="1"/>
</dbReference>
<dbReference type="GO" id="GO:0031956">
    <property type="term" value="F:medium-chain fatty acid-CoA ligase activity"/>
    <property type="evidence" value="ECO:0007669"/>
    <property type="project" value="TreeGrafter"/>
</dbReference>
<dbReference type="InterPro" id="IPR042099">
    <property type="entry name" value="ANL_N_sf"/>
</dbReference>
<sequence>MTVEVPHEPLTAALDRAAAQYGDRVALDFFAATTTYRDLSQGVDRAAAALVGLGVGRGDRVAIALPNCPSHVVAFWAVLRLGAVVVELNPMLGGREAVHLVADSGASVVLAWSAGAGALAAAVAEAGDDDAPLVVPVDVTRDLPLAKRWALRLPVPAARSRRRALRGDPPALTPWHRYVAAAQPLAPEPDAAPGPDDVALLIYTGGTTGDPKAVMLTHRNLVANTAQGQAWTAQRAEDGEVVYGVLPFFHAFGMMLCLAYAAHIAATVVLLPKFDVDAVLAAQRRRPGTFLAAVPPMLARLTAAATARGADLSSFRITISGSMALPAETARAWEAVTGGLVIEGYGMTETSPVALGSPLDARRRPGALGLPFPSTRVRIVNPEDPEREVATGERGELQIAGPQVFSGYWNRPAQTAEVLLPGGWLRTGDIVVRDEDGFITLVDRSKEVIVTGGFKVYPSQVEDRLRGMPQIAEVAVVGMPGGDLGERVVAAVVLARGVVSLDLATVREWVGDTMARYAVPRSVVVMTDLPRSAIGKVLRRAVRESLLAQHAA</sequence>
<proteinExistence type="inferred from homology"/>
<name>A0A4Q7LZW1_9MICO</name>
<evidence type="ECO:0000313" key="5">
    <source>
        <dbReference type="Proteomes" id="UP000293852"/>
    </source>
</evidence>
<dbReference type="Pfam" id="PF13193">
    <property type="entry name" value="AMP-binding_C"/>
    <property type="match status" value="1"/>
</dbReference>
<comment type="caution">
    <text evidence="4">The sequence shown here is derived from an EMBL/GenBank/DDBJ whole genome shotgun (WGS) entry which is preliminary data.</text>
</comment>
<dbReference type="InterPro" id="IPR025110">
    <property type="entry name" value="AMP-bd_C"/>
</dbReference>
<evidence type="ECO:0000259" key="2">
    <source>
        <dbReference type="Pfam" id="PF00501"/>
    </source>
</evidence>
<dbReference type="Gene3D" id="3.30.300.30">
    <property type="match status" value="1"/>
</dbReference>
<feature type="domain" description="AMP-binding enzyme C-terminal" evidence="3">
    <location>
        <begin position="461"/>
        <end position="536"/>
    </location>
</feature>
<keyword evidence="5" id="KW-1185">Reference proteome</keyword>
<dbReference type="PANTHER" id="PTHR43201:SF8">
    <property type="entry name" value="ACYL-COA SYNTHETASE FAMILY MEMBER 3"/>
    <property type="match status" value="1"/>
</dbReference>
<organism evidence="4 5">
    <name type="scientific">Xylanimonas ulmi</name>
    <dbReference type="NCBI Taxonomy" id="228973"/>
    <lineage>
        <taxon>Bacteria</taxon>
        <taxon>Bacillati</taxon>
        <taxon>Actinomycetota</taxon>
        <taxon>Actinomycetes</taxon>
        <taxon>Micrococcales</taxon>
        <taxon>Promicromonosporaceae</taxon>
        <taxon>Xylanimonas</taxon>
    </lineage>
</organism>
<dbReference type="InterPro" id="IPR045851">
    <property type="entry name" value="AMP-bd_C_sf"/>
</dbReference>
<evidence type="ECO:0000259" key="3">
    <source>
        <dbReference type="Pfam" id="PF13193"/>
    </source>
</evidence>
<dbReference type="AlphaFoldDB" id="A0A4Q7LZW1"/>
<dbReference type="EMBL" id="SGWX01000001">
    <property type="protein sequence ID" value="RZS60995.1"/>
    <property type="molecule type" value="Genomic_DNA"/>
</dbReference>
<dbReference type="OrthoDB" id="9803968at2"/>
<dbReference type="RefSeq" id="WP_130416804.1">
    <property type="nucleotide sequence ID" value="NZ_SGWX01000001.1"/>
</dbReference>
<dbReference type="GO" id="GO:0006631">
    <property type="term" value="P:fatty acid metabolic process"/>
    <property type="evidence" value="ECO:0007669"/>
    <property type="project" value="TreeGrafter"/>
</dbReference>